<evidence type="ECO:0000256" key="1">
    <source>
        <dbReference type="SAM" id="SignalP"/>
    </source>
</evidence>
<evidence type="ECO:0000313" key="3">
    <source>
        <dbReference type="Proteomes" id="UP000674179"/>
    </source>
</evidence>
<dbReference type="AlphaFoldDB" id="A0A836H7D0"/>
<dbReference type="InterPro" id="IPR029033">
    <property type="entry name" value="His_PPase_superfam"/>
</dbReference>
<gene>
    <name evidence="2" type="ORF">CUR178_05531</name>
</gene>
<protein>
    <recommendedName>
        <fullName evidence="4">Secreted protein</fullName>
    </recommendedName>
</protein>
<dbReference type="SUPFAM" id="SSF53254">
    <property type="entry name" value="Phosphoglycerate mutase-like"/>
    <property type="match status" value="1"/>
</dbReference>
<dbReference type="KEGG" id="lenr:94172730"/>
<evidence type="ECO:0008006" key="4">
    <source>
        <dbReference type="Google" id="ProtNLM"/>
    </source>
</evidence>
<dbReference type="EMBL" id="JAFHKP010000023">
    <property type="protein sequence ID" value="KAG5478950.1"/>
    <property type="molecule type" value="Genomic_DNA"/>
</dbReference>
<organism evidence="2 3">
    <name type="scientific">Leishmania enriettii</name>
    <dbReference type="NCBI Taxonomy" id="5663"/>
    <lineage>
        <taxon>Eukaryota</taxon>
        <taxon>Discoba</taxon>
        <taxon>Euglenozoa</taxon>
        <taxon>Kinetoplastea</taxon>
        <taxon>Metakinetoplastina</taxon>
        <taxon>Trypanosomatida</taxon>
        <taxon>Trypanosomatidae</taxon>
        <taxon>Leishmaniinae</taxon>
        <taxon>Leishmania</taxon>
    </lineage>
</organism>
<name>A0A836H7D0_LEIEN</name>
<dbReference type="Proteomes" id="UP000674179">
    <property type="component" value="Chromosome 23"/>
</dbReference>
<proteinExistence type="predicted"/>
<dbReference type="RefSeq" id="XP_067693008.1">
    <property type="nucleotide sequence ID" value="XM_067837220.1"/>
</dbReference>
<evidence type="ECO:0000313" key="2">
    <source>
        <dbReference type="EMBL" id="KAG5478950.1"/>
    </source>
</evidence>
<dbReference type="Gene3D" id="3.40.50.1240">
    <property type="entry name" value="Phosphoglycerate mutase-like"/>
    <property type="match status" value="1"/>
</dbReference>
<feature type="chain" id="PRO_5032470513" description="Secreted protein" evidence="1">
    <location>
        <begin position="24"/>
        <end position="126"/>
    </location>
</feature>
<sequence length="126" mass="13878">MLQVLFMLLLDALLPCLPGLAAAEPDMKLVMVPVLHRHEVRTTDPSYNKTQICVDTLCGYLAWSGVKMLGKRGAFLRNPYNRDGSSSLSPCSRQRTATWMSHTPGRPMCFGRCGAPNHSRAASSRS</sequence>
<reference evidence="2 3" key="1">
    <citation type="submission" date="2021-02" db="EMBL/GenBank/DDBJ databases">
        <title>Leishmania (Mundinia) enrietti genome sequencing and assembly.</title>
        <authorList>
            <person name="Almutairi H."/>
            <person name="Gatherer D."/>
        </authorList>
    </citation>
    <scope>NUCLEOTIDE SEQUENCE [LARGE SCALE GENOMIC DNA]</scope>
    <source>
        <strain evidence="2">CUR178</strain>
    </source>
</reference>
<keyword evidence="1" id="KW-0732">Signal</keyword>
<keyword evidence="3" id="KW-1185">Reference proteome</keyword>
<feature type="signal peptide" evidence="1">
    <location>
        <begin position="1"/>
        <end position="23"/>
    </location>
</feature>
<dbReference type="GeneID" id="94172730"/>
<comment type="caution">
    <text evidence="2">The sequence shown here is derived from an EMBL/GenBank/DDBJ whole genome shotgun (WGS) entry which is preliminary data.</text>
</comment>
<accession>A0A836H7D0</accession>